<name>A0ABT9FQG1_9BACL</name>
<dbReference type="PANTHER" id="PTHR37423:SF2">
    <property type="entry name" value="MEMBRANE-BOUND LYTIC MUREIN TRANSGLYCOSYLASE C"/>
    <property type="match status" value="1"/>
</dbReference>
<dbReference type="Pfam" id="PF01464">
    <property type="entry name" value="SLT"/>
    <property type="match status" value="1"/>
</dbReference>
<dbReference type="InterPro" id="IPR008258">
    <property type="entry name" value="Transglycosylase_SLT_dom_1"/>
</dbReference>
<evidence type="ECO:0000313" key="4">
    <source>
        <dbReference type="Proteomes" id="UP001241848"/>
    </source>
</evidence>
<comment type="similarity">
    <text evidence="1">Belongs to the transglycosylase Slt family.</text>
</comment>
<evidence type="ECO:0000259" key="2">
    <source>
        <dbReference type="Pfam" id="PF01464"/>
    </source>
</evidence>
<dbReference type="Proteomes" id="UP001241848">
    <property type="component" value="Unassembled WGS sequence"/>
</dbReference>
<keyword evidence="4" id="KW-1185">Reference proteome</keyword>
<dbReference type="InterPro" id="IPR000189">
    <property type="entry name" value="Transglyc_AS"/>
</dbReference>
<gene>
    <name evidence="3" type="ORF">OIN60_09295</name>
</gene>
<dbReference type="EMBL" id="JAPCKK010000014">
    <property type="protein sequence ID" value="MDP4096964.1"/>
    <property type="molecule type" value="Genomic_DNA"/>
</dbReference>
<dbReference type="PANTHER" id="PTHR37423">
    <property type="entry name" value="SOLUBLE LYTIC MUREIN TRANSGLYCOSYLASE-RELATED"/>
    <property type="match status" value="1"/>
</dbReference>
<protein>
    <submittedName>
        <fullName evidence="3">Lytic transglycosylase domain-containing protein</fullName>
    </submittedName>
</protein>
<reference evidence="3 4" key="1">
    <citation type="submission" date="2022-10" db="EMBL/GenBank/DDBJ databases">
        <title>Paenibacillus description and whole genome data of maize root bacterial community.</title>
        <authorList>
            <person name="Marton D."/>
            <person name="Farkas M."/>
            <person name="Cserhati M."/>
        </authorList>
    </citation>
    <scope>NUCLEOTIDE SEQUENCE [LARGE SCALE GENOMIC DNA]</scope>
    <source>
        <strain evidence="3 4">P96</strain>
    </source>
</reference>
<dbReference type="Gene3D" id="1.10.530.10">
    <property type="match status" value="1"/>
</dbReference>
<feature type="domain" description="Transglycosylase SLT" evidence="2">
    <location>
        <begin position="96"/>
        <end position="190"/>
    </location>
</feature>
<dbReference type="PROSITE" id="PS00922">
    <property type="entry name" value="TRANSGLYCOSYLASE"/>
    <property type="match status" value="1"/>
</dbReference>
<organism evidence="3 4">
    <name type="scientific">Paenibacillus zeirhizosphaerae</name>
    <dbReference type="NCBI Taxonomy" id="2987519"/>
    <lineage>
        <taxon>Bacteria</taxon>
        <taxon>Bacillati</taxon>
        <taxon>Bacillota</taxon>
        <taxon>Bacilli</taxon>
        <taxon>Bacillales</taxon>
        <taxon>Paenibacillaceae</taxon>
        <taxon>Paenibacillus</taxon>
    </lineage>
</organism>
<comment type="caution">
    <text evidence="3">The sequence shown here is derived from an EMBL/GenBank/DDBJ whole genome shotgun (WGS) entry which is preliminary data.</text>
</comment>
<evidence type="ECO:0000256" key="1">
    <source>
        <dbReference type="ARBA" id="ARBA00007734"/>
    </source>
</evidence>
<dbReference type="RefSeq" id="WP_305754566.1">
    <property type="nucleotide sequence ID" value="NZ_JAPCKK010000014.1"/>
</dbReference>
<evidence type="ECO:0000313" key="3">
    <source>
        <dbReference type="EMBL" id="MDP4096964.1"/>
    </source>
</evidence>
<sequence>MQIDQRVSKQAVDMQLVNNTNTSDAQVSGSDFAGLITQVAQQQAEPAVQGAMTQENGLLWLQLGSARGASSYPVQLNSAVQPAEEFSLPSTFDALISGASRKYGVSESLIKAVIDTESSFNPNAVSSAGAKGLMQLMDATAQGLGVNDPFDPAENIDAGVRYLSYQLKRFGGQENMALAAYNAGPSRVERLGISSDAELMSVLDQLPVETQNYVAKIQIARAKFSG</sequence>
<dbReference type="CDD" id="cd00254">
    <property type="entry name" value="LT-like"/>
    <property type="match status" value="1"/>
</dbReference>
<proteinExistence type="inferred from homology"/>
<accession>A0ABT9FQG1</accession>
<dbReference type="InterPro" id="IPR023346">
    <property type="entry name" value="Lysozyme-like_dom_sf"/>
</dbReference>
<dbReference type="SUPFAM" id="SSF53955">
    <property type="entry name" value="Lysozyme-like"/>
    <property type="match status" value="1"/>
</dbReference>